<gene>
    <name evidence="2" type="ORF">H9702_03425</name>
</gene>
<dbReference type="GO" id="GO:0003677">
    <property type="term" value="F:DNA binding"/>
    <property type="evidence" value="ECO:0007669"/>
    <property type="project" value="InterPro"/>
</dbReference>
<dbReference type="SUPFAM" id="SSF46955">
    <property type="entry name" value="Putative DNA-binding domain"/>
    <property type="match status" value="1"/>
</dbReference>
<dbReference type="GO" id="GO:0006355">
    <property type="term" value="P:regulation of DNA-templated transcription"/>
    <property type="evidence" value="ECO:0007669"/>
    <property type="project" value="InterPro"/>
</dbReference>
<organism evidence="2 3">
    <name type="scientific">Candidatus Merdibacter merdavium</name>
    <dbReference type="NCBI Taxonomy" id="2838692"/>
    <lineage>
        <taxon>Bacteria</taxon>
        <taxon>Bacillati</taxon>
        <taxon>Bacillota</taxon>
        <taxon>Erysipelotrichia</taxon>
        <taxon>Erysipelotrichales</taxon>
        <taxon>Erysipelotrichaceae</taxon>
        <taxon>Merdibacter</taxon>
    </lineage>
</organism>
<evidence type="ECO:0000259" key="1">
    <source>
        <dbReference type="Pfam" id="PF13411"/>
    </source>
</evidence>
<dbReference type="Pfam" id="PF13411">
    <property type="entry name" value="MerR_1"/>
    <property type="match status" value="1"/>
</dbReference>
<reference evidence="2" key="1">
    <citation type="journal article" date="2021" name="PeerJ">
        <title>Extensive microbial diversity within the chicken gut microbiome revealed by metagenomics and culture.</title>
        <authorList>
            <person name="Gilroy R."/>
            <person name="Ravi A."/>
            <person name="Getino M."/>
            <person name="Pursley I."/>
            <person name="Horton D.L."/>
            <person name="Alikhan N.F."/>
            <person name="Baker D."/>
            <person name="Gharbi K."/>
            <person name="Hall N."/>
            <person name="Watson M."/>
            <person name="Adriaenssens E.M."/>
            <person name="Foster-Nyarko E."/>
            <person name="Jarju S."/>
            <person name="Secka A."/>
            <person name="Antonio M."/>
            <person name="Oren A."/>
            <person name="Chaudhuri R.R."/>
            <person name="La Ragione R."/>
            <person name="Hildebrand F."/>
            <person name="Pallen M.J."/>
        </authorList>
    </citation>
    <scope>NUCLEOTIDE SEQUENCE</scope>
    <source>
        <strain evidence="2">CHK187-11901</strain>
    </source>
</reference>
<evidence type="ECO:0000313" key="2">
    <source>
        <dbReference type="EMBL" id="HJC36165.1"/>
    </source>
</evidence>
<evidence type="ECO:0000313" key="3">
    <source>
        <dbReference type="Proteomes" id="UP000823896"/>
    </source>
</evidence>
<comment type="caution">
    <text evidence="2">The sequence shown here is derived from an EMBL/GenBank/DDBJ whole genome shotgun (WGS) entry which is preliminary data.</text>
</comment>
<feature type="domain" description="HTH merR-type" evidence="1">
    <location>
        <begin position="28"/>
        <end position="61"/>
    </location>
</feature>
<accession>A0A9D2SW88</accession>
<dbReference type="AlphaFoldDB" id="A0A9D2SW88"/>
<dbReference type="EMBL" id="DWWM01000023">
    <property type="protein sequence ID" value="HJC36165.1"/>
    <property type="molecule type" value="Genomic_DNA"/>
</dbReference>
<proteinExistence type="predicted"/>
<dbReference type="InterPro" id="IPR000551">
    <property type="entry name" value="MerR-type_HTH_dom"/>
</dbReference>
<dbReference type="InterPro" id="IPR009061">
    <property type="entry name" value="DNA-bd_dom_put_sf"/>
</dbReference>
<sequence>MTREEAERCCGIPKSILDEYEQLWHSGQPDHYDERDIETLSLVVTLHDIGLSTQEVKVYMAAPHDSERLQMLERLRQRELDQIHHAEQQLERIDWLRHEIRKGIGGI</sequence>
<protein>
    <submittedName>
        <fullName evidence="2">MerR family transcriptional regulator</fullName>
    </submittedName>
</protein>
<reference evidence="2" key="2">
    <citation type="submission" date="2021-04" db="EMBL/GenBank/DDBJ databases">
        <authorList>
            <person name="Gilroy R."/>
        </authorList>
    </citation>
    <scope>NUCLEOTIDE SEQUENCE</scope>
    <source>
        <strain evidence="2">CHK187-11901</strain>
    </source>
</reference>
<name>A0A9D2SW88_9FIRM</name>
<dbReference type="Proteomes" id="UP000823896">
    <property type="component" value="Unassembled WGS sequence"/>
</dbReference>
<dbReference type="Gene3D" id="1.10.1660.10">
    <property type="match status" value="1"/>
</dbReference>